<proteinExistence type="predicted"/>
<evidence type="ECO:0000256" key="1">
    <source>
        <dbReference type="SAM" id="MobiDB-lite"/>
    </source>
</evidence>
<evidence type="ECO:0000313" key="3">
    <source>
        <dbReference type="Proteomes" id="UP000324222"/>
    </source>
</evidence>
<dbReference type="OrthoDB" id="442503at2759"/>
<dbReference type="Proteomes" id="UP000324222">
    <property type="component" value="Unassembled WGS sequence"/>
</dbReference>
<organism evidence="2 3">
    <name type="scientific">Portunus trituberculatus</name>
    <name type="common">Swimming crab</name>
    <name type="synonym">Neptunus trituberculatus</name>
    <dbReference type="NCBI Taxonomy" id="210409"/>
    <lineage>
        <taxon>Eukaryota</taxon>
        <taxon>Metazoa</taxon>
        <taxon>Ecdysozoa</taxon>
        <taxon>Arthropoda</taxon>
        <taxon>Crustacea</taxon>
        <taxon>Multicrustacea</taxon>
        <taxon>Malacostraca</taxon>
        <taxon>Eumalacostraca</taxon>
        <taxon>Eucarida</taxon>
        <taxon>Decapoda</taxon>
        <taxon>Pleocyemata</taxon>
        <taxon>Brachyura</taxon>
        <taxon>Eubrachyura</taxon>
        <taxon>Portunoidea</taxon>
        <taxon>Portunidae</taxon>
        <taxon>Portuninae</taxon>
        <taxon>Portunus</taxon>
    </lineage>
</organism>
<feature type="region of interest" description="Disordered" evidence="1">
    <location>
        <begin position="1"/>
        <end position="31"/>
    </location>
</feature>
<comment type="caution">
    <text evidence="2">The sequence shown here is derived from an EMBL/GenBank/DDBJ whole genome shotgun (WGS) entry which is preliminary data.</text>
</comment>
<sequence length="116" mass="12563">MWPWPVMAPHAEPRGRHTRPSRRSAEEGGHEISCRRRAVGGLEGCLLLWAFAASLSLGATSVAISPRTVALQGMQDTYRATHLPPLPAPSPSPPRQNEAHLIQSCMRQLGCHGLLG</sequence>
<evidence type="ECO:0000313" key="2">
    <source>
        <dbReference type="EMBL" id="MPC61863.1"/>
    </source>
</evidence>
<protein>
    <submittedName>
        <fullName evidence="2">Uncharacterized protein</fullName>
    </submittedName>
</protein>
<name>A0A5B7GW34_PORTR</name>
<dbReference type="EMBL" id="VSRR010019029">
    <property type="protein sequence ID" value="MPC61863.1"/>
    <property type="molecule type" value="Genomic_DNA"/>
</dbReference>
<keyword evidence="3" id="KW-1185">Reference proteome</keyword>
<dbReference type="AlphaFoldDB" id="A0A5B7GW34"/>
<reference evidence="2 3" key="1">
    <citation type="submission" date="2019-05" db="EMBL/GenBank/DDBJ databases">
        <title>Another draft genome of Portunus trituberculatus and its Hox gene families provides insights of decapod evolution.</title>
        <authorList>
            <person name="Jeong J.-H."/>
            <person name="Song I."/>
            <person name="Kim S."/>
            <person name="Choi T."/>
            <person name="Kim D."/>
            <person name="Ryu S."/>
            <person name="Kim W."/>
        </authorList>
    </citation>
    <scope>NUCLEOTIDE SEQUENCE [LARGE SCALE GENOMIC DNA]</scope>
    <source>
        <tissue evidence="2">Muscle</tissue>
    </source>
</reference>
<accession>A0A5B7GW34</accession>
<gene>
    <name evidence="2" type="ORF">E2C01_055941</name>
</gene>